<keyword evidence="8" id="KW-1185">Reference proteome</keyword>
<evidence type="ECO:0000313" key="7">
    <source>
        <dbReference type="Ensembl" id="ENSRFEP00010026600.1"/>
    </source>
</evidence>
<dbReference type="InterPro" id="IPR002672">
    <property type="entry name" value="Ribosomal_eL28"/>
</dbReference>
<organism evidence="7 8">
    <name type="scientific">Rhinolophus ferrumequinum</name>
    <name type="common">Greater horseshoe bat</name>
    <dbReference type="NCBI Taxonomy" id="59479"/>
    <lineage>
        <taxon>Eukaryota</taxon>
        <taxon>Metazoa</taxon>
        <taxon>Chordata</taxon>
        <taxon>Craniata</taxon>
        <taxon>Vertebrata</taxon>
        <taxon>Euteleostomi</taxon>
        <taxon>Mammalia</taxon>
        <taxon>Eutheria</taxon>
        <taxon>Laurasiatheria</taxon>
        <taxon>Chiroptera</taxon>
        <taxon>Yinpterochiroptera</taxon>
        <taxon>Rhinolophoidea</taxon>
        <taxon>Rhinolophidae</taxon>
        <taxon>Rhinolophinae</taxon>
        <taxon>Rhinolophus</taxon>
    </lineage>
</organism>
<evidence type="ECO:0000259" key="6">
    <source>
        <dbReference type="Pfam" id="PF01778"/>
    </source>
</evidence>
<name>A0A671FM22_RHIFE</name>
<reference evidence="8" key="3">
    <citation type="submission" date="2018-12" db="EMBL/GenBank/DDBJ databases">
        <title>G10K-VGP greater horseshoe bat female genome, primary haplotype.</title>
        <authorList>
            <person name="Teeling E."/>
            <person name="Myers G."/>
            <person name="Vernes S."/>
            <person name="Pippel M."/>
            <person name="Winkler S."/>
            <person name="Fedrigo O."/>
            <person name="Rhie A."/>
            <person name="Koren S."/>
            <person name="Phillippy A."/>
            <person name="Lewin H."/>
            <person name="Damas J."/>
            <person name="Howe K."/>
            <person name="Mountcastle J."/>
            <person name="Jarvis E.D."/>
        </authorList>
    </citation>
    <scope>NUCLEOTIDE SEQUENCE [LARGE SCALE GENOMIC DNA]</scope>
</reference>
<dbReference type="InParanoid" id="A0A671FM22"/>
<dbReference type="GO" id="GO:0003735">
    <property type="term" value="F:structural constituent of ribosome"/>
    <property type="evidence" value="ECO:0007669"/>
    <property type="project" value="InterPro"/>
</dbReference>
<keyword evidence="2" id="KW-0689">Ribosomal protein</keyword>
<reference evidence="7 8" key="1">
    <citation type="journal article" date="2015" name="Annu Rev Anim Biosci">
        <title>The Genome 10K Project: a way forward.</title>
        <authorList>
            <person name="Koepfli K.P."/>
            <person name="Paten B."/>
            <person name="O'Brien S.J."/>
            <person name="Koepfli K.P."/>
            <person name="Paten B."/>
            <person name="Antunes A."/>
            <person name="Belov K."/>
            <person name="Bustamante C."/>
            <person name="Castoe T.A."/>
            <person name="Clawson H."/>
            <person name="Crawford A.J."/>
            <person name="Diekhans M."/>
            <person name="Distel D."/>
            <person name="Durbin R."/>
            <person name="Earl D."/>
            <person name="Fujita M.K."/>
            <person name="Gamble T."/>
            <person name="Georges A."/>
            <person name="Gemmell N."/>
            <person name="Gilbert M.T."/>
            <person name="Graves J.M."/>
            <person name="Green R.E."/>
            <person name="Hickey G."/>
            <person name="Jarvis E.D."/>
            <person name="Johnson W."/>
            <person name="Komissarov A."/>
            <person name="Korf I."/>
            <person name="Kuhn R."/>
            <person name="Larkin D.M."/>
            <person name="Lewin H."/>
            <person name="Lopez J.V."/>
            <person name="Ma J."/>
            <person name="Marques-Bonet T."/>
            <person name="Miller W."/>
            <person name="Murphy R."/>
            <person name="Pevzner P."/>
            <person name="Shapiro B."/>
            <person name="Steiner C."/>
            <person name="Tamazian G."/>
            <person name="Venkatesh B."/>
            <person name="Wang J."/>
            <person name="Wayne R."/>
            <person name="Wiley E."/>
            <person name="Yang H."/>
            <person name="Zhang G."/>
            <person name="Haussler D."/>
            <person name="Ryder O."/>
            <person name="O'Brien S.J."/>
        </authorList>
    </citation>
    <scope>NUCLEOTIDE SEQUENCE</scope>
</reference>
<dbReference type="InterPro" id="IPR029004">
    <property type="entry name" value="Ribosomal_eL28/Mak16"/>
</dbReference>
<evidence type="ECO:0000313" key="8">
    <source>
        <dbReference type="Proteomes" id="UP000472240"/>
    </source>
</evidence>
<dbReference type="GO" id="GO:1990904">
    <property type="term" value="C:ribonucleoprotein complex"/>
    <property type="evidence" value="ECO:0007669"/>
    <property type="project" value="UniProtKB-KW"/>
</dbReference>
<reference evidence="7" key="5">
    <citation type="submission" date="2025-09" db="UniProtKB">
        <authorList>
            <consortium name="Ensembl"/>
        </authorList>
    </citation>
    <scope>IDENTIFICATION</scope>
</reference>
<evidence type="ECO:0000256" key="3">
    <source>
        <dbReference type="ARBA" id="ARBA00023274"/>
    </source>
</evidence>
<dbReference type="PANTHER" id="PTHR10544">
    <property type="entry name" value="60S RIBOSOMAL PROTEIN L28"/>
    <property type="match status" value="1"/>
</dbReference>
<evidence type="ECO:0000256" key="5">
    <source>
        <dbReference type="ARBA" id="ARBA00035330"/>
    </source>
</evidence>
<dbReference type="Proteomes" id="UP000472240">
    <property type="component" value="Chromosome 20"/>
</dbReference>
<dbReference type="GO" id="GO:0006412">
    <property type="term" value="P:translation"/>
    <property type="evidence" value="ECO:0007669"/>
    <property type="project" value="InterPro"/>
</dbReference>
<protein>
    <recommendedName>
        <fullName evidence="4">Large ribosomal subunit protein eL28</fullName>
    </recommendedName>
    <alternativeName>
        <fullName evidence="5">60S ribosomal protein L28</fullName>
    </alternativeName>
</protein>
<dbReference type="Ensembl" id="ENSRFET00010028907.1">
    <property type="protein sequence ID" value="ENSRFEP00010026600.1"/>
    <property type="gene ID" value="ENSRFEG00010017665.1"/>
</dbReference>
<dbReference type="AlphaFoldDB" id="A0A671FM22"/>
<dbReference type="Gene3D" id="3.30.390.110">
    <property type="match status" value="1"/>
</dbReference>
<reference evidence="7 8" key="2">
    <citation type="journal article" date="2018" name="Annu Rev Anim Biosci">
        <title>Bat Biology, Genomes, and the Bat1K Project: To Generate Chromosome-Level Genomes for All Living Bat Species.</title>
        <authorList>
            <person name="Teeling E.C."/>
            <person name="Vernes S.C."/>
            <person name="Davalos L.M."/>
            <person name="Ray D.A."/>
            <person name="Gilbert M.T.P."/>
            <person name="Myers E."/>
        </authorList>
    </citation>
    <scope>NUCLEOTIDE SEQUENCE</scope>
</reference>
<feature type="domain" description="Ribosomal eL28/Mak16" evidence="6">
    <location>
        <begin position="5"/>
        <end position="84"/>
    </location>
</feature>
<proteinExistence type="inferred from homology"/>
<evidence type="ECO:0000256" key="2">
    <source>
        <dbReference type="ARBA" id="ARBA00022980"/>
    </source>
</evidence>
<dbReference type="Pfam" id="PF01778">
    <property type="entry name" value="Ribosomal_L28e"/>
    <property type="match status" value="1"/>
</dbReference>
<sequence>MSVHLQWMVIHNCSSFLIKRNKERQTYNTKPNNLKAHNSFCYNRLIHPKTVGLEPGADGKGVVVVMKQRSGQRKLTNFRTSSSVHPRENSFSLIFVSRISAPGPHIRTSSSSLFRLKVDCKNLMLAFIRLVL</sequence>
<reference evidence="7" key="4">
    <citation type="submission" date="2025-08" db="UniProtKB">
        <authorList>
            <consortium name="Ensembl"/>
        </authorList>
    </citation>
    <scope>IDENTIFICATION</scope>
</reference>
<evidence type="ECO:0000256" key="4">
    <source>
        <dbReference type="ARBA" id="ARBA00035223"/>
    </source>
</evidence>
<dbReference type="GeneTree" id="ENSGT00390000008732"/>
<dbReference type="GO" id="GO:0005840">
    <property type="term" value="C:ribosome"/>
    <property type="evidence" value="ECO:0007669"/>
    <property type="project" value="UniProtKB-KW"/>
</dbReference>
<comment type="similarity">
    <text evidence="1">Belongs to the eukaryotic ribosomal protein eL28 family.</text>
</comment>
<evidence type="ECO:0000256" key="1">
    <source>
        <dbReference type="ARBA" id="ARBA00007926"/>
    </source>
</evidence>
<accession>A0A671FM22</accession>
<keyword evidence="3" id="KW-0687">Ribonucleoprotein</keyword>